<protein>
    <recommendedName>
        <fullName evidence="3">SMI1/KNR4 family protein</fullName>
    </recommendedName>
</protein>
<dbReference type="EMBL" id="RBWS01000011">
    <property type="protein sequence ID" value="RKO70720.1"/>
    <property type="molecule type" value="Genomic_DNA"/>
</dbReference>
<evidence type="ECO:0000313" key="2">
    <source>
        <dbReference type="Proteomes" id="UP000282423"/>
    </source>
</evidence>
<gene>
    <name evidence="1" type="ORF">D7322_15735</name>
</gene>
<evidence type="ECO:0000313" key="1">
    <source>
        <dbReference type="EMBL" id="RKO70720.1"/>
    </source>
</evidence>
<organism evidence="1 2">
    <name type="scientific">Sphingobacterium puteale</name>
    <dbReference type="NCBI Taxonomy" id="2420510"/>
    <lineage>
        <taxon>Bacteria</taxon>
        <taxon>Pseudomonadati</taxon>
        <taxon>Bacteroidota</taxon>
        <taxon>Sphingobacteriia</taxon>
        <taxon>Sphingobacteriales</taxon>
        <taxon>Sphingobacteriaceae</taxon>
        <taxon>Sphingobacterium</taxon>
    </lineage>
</organism>
<dbReference type="AlphaFoldDB" id="A0A420VWG7"/>
<comment type="caution">
    <text evidence="1">The sequence shown here is derived from an EMBL/GenBank/DDBJ whole genome shotgun (WGS) entry which is preliminary data.</text>
</comment>
<evidence type="ECO:0008006" key="3">
    <source>
        <dbReference type="Google" id="ProtNLM"/>
    </source>
</evidence>
<proteinExistence type="predicted"/>
<dbReference type="Proteomes" id="UP000282423">
    <property type="component" value="Unassembled WGS sequence"/>
</dbReference>
<keyword evidence="2" id="KW-1185">Reference proteome</keyword>
<name>A0A420VWG7_9SPHI</name>
<accession>A0A420VWG7</accession>
<sequence>MHACNYPGITTDLWMIGTTGQGNEWFISKANGTIWFYDHDHGEYIDLQFFIDFKISFSEFLQLAFLYRDLENLLDEQDEEINEQQIADFKKEINSIKSDLYELYPFQYF</sequence>
<reference evidence="1 2" key="1">
    <citation type="submission" date="2018-10" db="EMBL/GenBank/DDBJ databases">
        <title>Sphingobacterium sp. M05W1-28.</title>
        <authorList>
            <person name="Cai H."/>
        </authorList>
    </citation>
    <scope>NUCLEOTIDE SEQUENCE [LARGE SCALE GENOMIC DNA]</scope>
    <source>
        <strain evidence="1 2">M05W1-28</strain>
    </source>
</reference>